<dbReference type="GO" id="GO:0004601">
    <property type="term" value="F:peroxidase activity"/>
    <property type="evidence" value="ECO:0007669"/>
    <property type="project" value="UniProtKB-KW"/>
</dbReference>
<gene>
    <name evidence="11" type="ORF">PLANPX_0060</name>
</gene>
<evidence type="ECO:0000256" key="3">
    <source>
        <dbReference type="ARBA" id="ARBA00022617"/>
    </source>
</evidence>
<organism evidence="11 12">
    <name type="scientific">Lacipirellula parvula</name>
    <dbReference type="NCBI Taxonomy" id="2650471"/>
    <lineage>
        <taxon>Bacteria</taxon>
        <taxon>Pseudomonadati</taxon>
        <taxon>Planctomycetota</taxon>
        <taxon>Planctomycetia</taxon>
        <taxon>Pirellulales</taxon>
        <taxon>Lacipirellulaceae</taxon>
        <taxon>Lacipirellula</taxon>
    </lineage>
</organism>
<dbReference type="KEGG" id="lpav:PLANPX_0060"/>
<dbReference type="Proteomes" id="UP000326837">
    <property type="component" value="Chromosome"/>
</dbReference>
<dbReference type="SUPFAM" id="SSF54909">
    <property type="entry name" value="Dimeric alpha+beta barrel"/>
    <property type="match status" value="1"/>
</dbReference>
<sequence>MDLPQPILDGPFQPGLTDPQWPVTPPGSIEDRPVDRERYAFERAGRIDPQNFLTVVTGDVNVKGREDLRDALQSLSSFARTQMLRTPDDNHIPILRELPKSWRLTITIGYGASLFTSADGDDRFGLRHHKPKWLRCMPKVVGDQFDPGQSAADLIFLIASDHPYVNVSMARALCQGNWGVAGRKESRLRVRTLDQGFSRPDRREFLRFDDGIDNLSNARNGELDRFVYVSPHDGEPAWAQNGSYLVWRKIQENLPLWETIAESEQEGMIGREKASGKPLSRQATGPSNMTPAYPSPYQTIDGPLTAHIRKVQPRRHGKDFLGVEDLDRRFLRRGYPYFDGIDGTGKASCGLLFLAFMHDLRKQFEWAVNNWQLNPDFPLKGTGIDALYGRGILSNIDGGYYFCPPSPKGSEGFAGSALFDT</sequence>
<keyword evidence="4" id="KW-0479">Metal-binding</keyword>
<evidence type="ECO:0000256" key="4">
    <source>
        <dbReference type="ARBA" id="ARBA00022723"/>
    </source>
</evidence>
<dbReference type="NCBIfam" id="TIGR01413">
    <property type="entry name" value="Dyp_perox_fam"/>
    <property type="match status" value="1"/>
</dbReference>
<feature type="domain" description="Dyp-type peroxidase N-terminal" evidence="9">
    <location>
        <begin position="50"/>
        <end position="174"/>
    </location>
</feature>
<proteinExistence type="predicted"/>
<keyword evidence="3" id="KW-0349">Heme</keyword>
<comment type="cofactor">
    <cofactor evidence="1">
        <name>heme b</name>
        <dbReference type="ChEBI" id="CHEBI:60344"/>
    </cofactor>
</comment>
<accession>A0A5K7X1C5</accession>
<dbReference type="InterPro" id="IPR006314">
    <property type="entry name" value="Dyp_peroxidase"/>
</dbReference>
<dbReference type="PROSITE" id="PS51404">
    <property type="entry name" value="DYP_PEROXIDASE"/>
    <property type="match status" value="1"/>
</dbReference>
<keyword evidence="5" id="KW-0732">Signal</keyword>
<evidence type="ECO:0000313" key="12">
    <source>
        <dbReference type="Proteomes" id="UP000326837"/>
    </source>
</evidence>
<dbReference type="PANTHER" id="PTHR30521:SF4">
    <property type="entry name" value="DEFERROCHELATASE"/>
    <property type="match status" value="1"/>
</dbReference>
<evidence type="ECO:0000259" key="10">
    <source>
        <dbReference type="Pfam" id="PF20628"/>
    </source>
</evidence>
<dbReference type="EMBL" id="AP021861">
    <property type="protein sequence ID" value="BBO30448.1"/>
    <property type="molecule type" value="Genomic_DNA"/>
</dbReference>
<protein>
    <recommendedName>
        <fullName evidence="13">Peroxidase</fullName>
    </recommendedName>
</protein>
<dbReference type="PANTHER" id="PTHR30521">
    <property type="entry name" value="DEFERROCHELATASE/PEROXIDASE"/>
    <property type="match status" value="1"/>
</dbReference>
<reference evidence="12" key="1">
    <citation type="submission" date="2019-10" db="EMBL/GenBank/DDBJ databases">
        <title>Lacipirellula parvula gen. nov., sp. nov., representing a lineage of planctomycetes widespread in freshwater anoxic habitats, and description of the family Lacipirellulaceae.</title>
        <authorList>
            <person name="Dedysh S.N."/>
            <person name="Kulichevskaya I.S."/>
            <person name="Beletsky A.V."/>
            <person name="Rakitin A.L."/>
            <person name="Mardanov A.V."/>
            <person name="Ivanova A.A."/>
            <person name="Saltykova V.X."/>
            <person name="Rijpstra W.I.C."/>
            <person name="Sinninghe Damste J.S."/>
            <person name="Ravin N.V."/>
        </authorList>
    </citation>
    <scope>NUCLEOTIDE SEQUENCE [LARGE SCALE GENOMIC DNA]</scope>
    <source>
        <strain evidence="12">PX69</strain>
    </source>
</reference>
<evidence type="ECO:0000256" key="1">
    <source>
        <dbReference type="ARBA" id="ARBA00001970"/>
    </source>
</evidence>
<keyword evidence="2" id="KW-0575">Peroxidase</keyword>
<name>A0A5K7X1C5_9BACT</name>
<keyword evidence="6" id="KW-0560">Oxidoreductase</keyword>
<feature type="region of interest" description="Disordered" evidence="8">
    <location>
        <begin position="267"/>
        <end position="292"/>
    </location>
</feature>
<dbReference type="Pfam" id="PF20628">
    <property type="entry name" value="Dyp_perox_C"/>
    <property type="match status" value="1"/>
</dbReference>
<feature type="compositionally biased region" description="Polar residues" evidence="8">
    <location>
        <begin position="281"/>
        <end position="290"/>
    </location>
</feature>
<evidence type="ECO:0000256" key="5">
    <source>
        <dbReference type="ARBA" id="ARBA00022729"/>
    </source>
</evidence>
<dbReference type="InterPro" id="IPR048327">
    <property type="entry name" value="Dyp_perox_N"/>
</dbReference>
<dbReference type="Pfam" id="PF04261">
    <property type="entry name" value="Dyp_perox_N"/>
    <property type="match status" value="1"/>
</dbReference>
<dbReference type="InterPro" id="IPR048328">
    <property type="entry name" value="Dyp_perox_C"/>
</dbReference>
<dbReference type="AlphaFoldDB" id="A0A5K7X1C5"/>
<evidence type="ECO:0000256" key="6">
    <source>
        <dbReference type="ARBA" id="ARBA00023002"/>
    </source>
</evidence>
<evidence type="ECO:0000256" key="8">
    <source>
        <dbReference type="SAM" id="MobiDB-lite"/>
    </source>
</evidence>
<keyword evidence="12" id="KW-1185">Reference proteome</keyword>
<dbReference type="GO" id="GO:0020037">
    <property type="term" value="F:heme binding"/>
    <property type="evidence" value="ECO:0007669"/>
    <property type="project" value="InterPro"/>
</dbReference>
<dbReference type="InterPro" id="IPR011008">
    <property type="entry name" value="Dimeric_a/b-barrel"/>
</dbReference>
<evidence type="ECO:0000259" key="9">
    <source>
        <dbReference type="Pfam" id="PF04261"/>
    </source>
</evidence>
<dbReference type="RefSeq" id="WP_152096790.1">
    <property type="nucleotide sequence ID" value="NZ_AP021861.1"/>
</dbReference>
<dbReference type="GO" id="GO:0046872">
    <property type="term" value="F:metal ion binding"/>
    <property type="evidence" value="ECO:0007669"/>
    <property type="project" value="UniProtKB-KW"/>
</dbReference>
<evidence type="ECO:0000313" key="11">
    <source>
        <dbReference type="EMBL" id="BBO30448.1"/>
    </source>
</evidence>
<keyword evidence="7" id="KW-0408">Iron</keyword>
<evidence type="ECO:0000256" key="2">
    <source>
        <dbReference type="ARBA" id="ARBA00022559"/>
    </source>
</evidence>
<evidence type="ECO:0000256" key="7">
    <source>
        <dbReference type="ARBA" id="ARBA00023004"/>
    </source>
</evidence>
<feature type="domain" description="Dyp-type peroxidase C-terminal" evidence="10">
    <location>
        <begin position="202"/>
        <end position="406"/>
    </location>
</feature>
<feature type="region of interest" description="Disordered" evidence="8">
    <location>
        <begin position="1"/>
        <end position="32"/>
    </location>
</feature>
<dbReference type="GO" id="GO:0005829">
    <property type="term" value="C:cytosol"/>
    <property type="evidence" value="ECO:0007669"/>
    <property type="project" value="TreeGrafter"/>
</dbReference>
<evidence type="ECO:0008006" key="13">
    <source>
        <dbReference type="Google" id="ProtNLM"/>
    </source>
</evidence>